<comment type="caution">
    <text evidence="1">The sequence shown here is derived from an EMBL/GenBank/DDBJ whole genome shotgun (WGS) entry which is preliminary data.</text>
</comment>
<sequence length="154" mass="16625">MSWPTHQSGPCVASRSVFPAHSPPQGLAHTRFALSLFSLTLRHSSPLSVFTDFSLSLFNTRTAAFNNLFAILSSIFSPANGFHHSLGGDLYHRPPHPTSSEPRATSLCLTFPTLASRTKQPGLSMDLAAFLFALSQDCLLFTSAASTCLQLTTL</sequence>
<accession>A0ABY2H0K6</accession>
<keyword evidence="2" id="KW-1185">Reference proteome</keyword>
<evidence type="ECO:0000313" key="1">
    <source>
        <dbReference type="EMBL" id="TFB01037.1"/>
    </source>
</evidence>
<proteinExistence type="predicted"/>
<evidence type="ECO:0000313" key="2">
    <source>
        <dbReference type="Proteomes" id="UP001642720"/>
    </source>
</evidence>
<reference evidence="1 2" key="1">
    <citation type="submission" date="2018-01" db="EMBL/GenBank/DDBJ databases">
        <title>Genome characterization of the sugarcane-associated fungus Trichoderma ghanense CCMA-1212 and their application in lignocelulose bioconversion.</title>
        <authorList>
            <person name="Steindorff A.S."/>
            <person name="Mendes T.D."/>
            <person name="Vilela E.S.D."/>
            <person name="Rodrigues D.S."/>
            <person name="Formighieri E.F."/>
            <person name="Melo I.S."/>
            <person name="Favaro L.C.L."/>
        </authorList>
    </citation>
    <scope>NUCLEOTIDE SEQUENCE [LARGE SCALE GENOMIC DNA]</scope>
    <source>
        <strain evidence="1 2">CCMA-1212</strain>
    </source>
</reference>
<dbReference type="Proteomes" id="UP001642720">
    <property type="component" value="Unassembled WGS sequence"/>
</dbReference>
<dbReference type="EMBL" id="PPTA01000010">
    <property type="protein sequence ID" value="TFB01037.1"/>
    <property type="molecule type" value="Genomic_DNA"/>
</dbReference>
<dbReference type="RefSeq" id="XP_073557238.1">
    <property type="nucleotide sequence ID" value="XM_073704581.1"/>
</dbReference>
<organism evidence="1 2">
    <name type="scientific">Trichoderma ghanense</name>
    <dbReference type="NCBI Taxonomy" id="65468"/>
    <lineage>
        <taxon>Eukaryota</taxon>
        <taxon>Fungi</taxon>
        <taxon>Dikarya</taxon>
        <taxon>Ascomycota</taxon>
        <taxon>Pezizomycotina</taxon>
        <taxon>Sordariomycetes</taxon>
        <taxon>Hypocreomycetidae</taxon>
        <taxon>Hypocreales</taxon>
        <taxon>Hypocreaceae</taxon>
        <taxon>Trichoderma</taxon>
    </lineage>
</organism>
<gene>
    <name evidence="1" type="ORF">CCMA1212_007412</name>
</gene>
<dbReference type="GeneID" id="300579031"/>
<name>A0ABY2H0K6_9HYPO</name>
<protein>
    <submittedName>
        <fullName evidence="1">Uncharacterized protein</fullName>
    </submittedName>
</protein>